<feature type="region of interest" description="Disordered" evidence="1">
    <location>
        <begin position="333"/>
        <end position="360"/>
    </location>
</feature>
<feature type="compositionally biased region" description="Pro residues" evidence="1">
    <location>
        <begin position="62"/>
        <end position="78"/>
    </location>
</feature>
<dbReference type="EMBL" id="LN483332">
    <property type="protein sequence ID" value="CED85072.1"/>
    <property type="molecule type" value="Genomic_DNA"/>
</dbReference>
<sequence length="794" mass="85899">MYPELPPPSYHPICPSCLPSVSLPPISPSPPPPLTLSLSYTHVPPTRPPICITPPLPPLPSPPLPPLPALPPPPPTPPFIRGRTHHANTWPSQQQSLPSITHRPQTRALPIIPSGPLVPSVSDPVPVSLSRPTAESPSASHPIHDSLSIQPDRPRPFDQTADNEDNENNSDIARALKHSLTLSWKVSPPVRKFEDLQASFLTKDGKKSQVSPLAEEYKRLQFQPDQAQRPTASPRQSTKHPAIAPLSSSLHHRRHRPPPLPIRPGLPPSHSGPSRLETQQTPVSQAHAPLSLTPAKDTPPVRPVGPPIQSTGALARTPTLGWARTIISRSLRSDKARVETPGLTSSPPTTEDDRSLDLDGPSERVLRMKPARPILEIDADVIDNDSTRLFPGRLVEGVDAIENSQDEELGRLIYGKTTTSPPTLSPLHAFPQIPVIPIPPVQTGALYIIARTYADLVEELFSIGYVALEGSTDWAFALQIVSIQCGGGGSNDDDDGGKGGLEETEIEDEPDSAIVLWIQDKAKPGERKTRPIPTDQSLTFASPKTRQRKRLIIPRRSRIDQPSSSPLTSSPSFMSPSPSSSSAVSPSLPSPLPLSTSSISSPLLPIPSRSIESSARLVFQLPGFLPSDRSSVKSTLIPLPSSQAEIEDLTGLVDHLIGLVEPWGEFNQSSSGTRPARIPPWRLWTEGEHARFLSMITQSRRRPCLPSGLLPPISTSRTPEAKAEAGRMEAQLGDQGDSNKRQRIKTWLGRTRLGSVVGWDGAGAGEGQVVQSTDVLHPAGFITPFTFDRSLSEP</sequence>
<feature type="compositionally biased region" description="Polar residues" evidence="1">
    <location>
        <begin position="87"/>
        <end position="102"/>
    </location>
</feature>
<feature type="compositionally biased region" description="Pro residues" evidence="1">
    <location>
        <begin position="258"/>
        <end position="267"/>
    </location>
</feature>
<feature type="compositionally biased region" description="Low complexity" evidence="1">
    <location>
        <begin position="562"/>
        <end position="596"/>
    </location>
</feature>
<feature type="compositionally biased region" description="Polar residues" evidence="1">
    <location>
        <begin position="223"/>
        <end position="236"/>
    </location>
</feature>
<feature type="region of interest" description="Disordered" evidence="1">
    <location>
        <begin position="487"/>
        <end position="507"/>
    </location>
</feature>
<evidence type="ECO:0000256" key="1">
    <source>
        <dbReference type="SAM" id="MobiDB-lite"/>
    </source>
</evidence>
<evidence type="ECO:0000313" key="2">
    <source>
        <dbReference type="EMBL" id="CED85072.1"/>
    </source>
</evidence>
<feature type="region of interest" description="Disordered" evidence="1">
    <location>
        <begin position="524"/>
        <end position="596"/>
    </location>
</feature>
<protein>
    <submittedName>
        <fullName evidence="2">Uncharacterized protein</fullName>
    </submittedName>
</protein>
<feature type="compositionally biased region" description="Polar residues" evidence="1">
    <location>
        <begin position="534"/>
        <end position="544"/>
    </location>
</feature>
<feature type="region of interest" description="Disordered" evidence="1">
    <location>
        <begin position="62"/>
        <end position="102"/>
    </location>
</feature>
<proteinExistence type="predicted"/>
<feature type="region of interest" description="Disordered" evidence="1">
    <location>
        <begin position="122"/>
        <end position="167"/>
    </location>
</feature>
<dbReference type="AlphaFoldDB" id="A0A0F7SS64"/>
<reference evidence="2" key="1">
    <citation type="submission" date="2014-08" db="EMBL/GenBank/DDBJ databases">
        <authorList>
            <person name="Sharma Rahul"/>
            <person name="Thines Marco"/>
        </authorList>
    </citation>
    <scope>NUCLEOTIDE SEQUENCE</scope>
</reference>
<organism evidence="2">
    <name type="scientific">Phaffia rhodozyma</name>
    <name type="common">Yeast</name>
    <name type="synonym">Xanthophyllomyces dendrorhous</name>
    <dbReference type="NCBI Taxonomy" id="264483"/>
    <lineage>
        <taxon>Eukaryota</taxon>
        <taxon>Fungi</taxon>
        <taxon>Dikarya</taxon>
        <taxon>Basidiomycota</taxon>
        <taxon>Agaricomycotina</taxon>
        <taxon>Tremellomycetes</taxon>
        <taxon>Cystofilobasidiales</taxon>
        <taxon>Mrakiaceae</taxon>
        <taxon>Phaffia</taxon>
    </lineage>
</organism>
<accession>A0A0F7SS64</accession>
<name>A0A0F7SS64_PHARH</name>
<feature type="compositionally biased region" description="Basic residues" evidence="1">
    <location>
        <begin position="545"/>
        <end position="556"/>
    </location>
</feature>
<feature type="region of interest" description="Disordered" evidence="1">
    <location>
        <begin position="220"/>
        <end position="313"/>
    </location>
</feature>
<feature type="compositionally biased region" description="Basic and acidic residues" evidence="1">
    <location>
        <begin position="351"/>
        <end position="360"/>
    </location>
</feature>